<keyword evidence="4" id="KW-0808">Transferase</keyword>
<keyword evidence="10" id="KW-1133">Transmembrane helix</keyword>
<evidence type="ECO:0000256" key="8">
    <source>
        <dbReference type="ARBA" id="ARBA00023012"/>
    </source>
</evidence>
<organism evidence="13 14">
    <name type="scientific">Microbacterium sorbitolivorans</name>
    <dbReference type="NCBI Taxonomy" id="1867410"/>
    <lineage>
        <taxon>Bacteria</taxon>
        <taxon>Bacillati</taxon>
        <taxon>Actinomycetota</taxon>
        <taxon>Actinomycetes</taxon>
        <taxon>Micrococcales</taxon>
        <taxon>Microbacteriaceae</taxon>
        <taxon>Microbacterium</taxon>
    </lineage>
</organism>
<evidence type="ECO:0000256" key="9">
    <source>
        <dbReference type="SAM" id="Coils"/>
    </source>
</evidence>
<dbReference type="PANTHER" id="PTHR24421">
    <property type="entry name" value="NITRATE/NITRITE SENSOR PROTEIN NARX-RELATED"/>
    <property type="match status" value="1"/>
</dbReference>
<evidence type="ECO:0000259" key="12">
    <source>
        <dbReference type="Pfam" id="PF07730"/>
    </source>
</evidence>
<dbReference type="SUPFAM" id="SSF55874">
    <property type="entry name" value="ATPase domain of HSP90 chaperone/DNA topoisomerase II/histidine kinase"/>
    <property type="match status" value="1"/>
</dbReference>
<reference evidence="13 14" key="1">
    <citation type="submission" date="2018-07" db="EMBL/GenBank/DDBJ databases">
        <title>Microbacterium endoborsara sp. nov., a novel actinobacterium isolated from Borszczowia aralocaspica.</title>
        <authorList>
            <person name="An D."/>
        </authorList>
    </citation>
    <scope>NUCLEOTIDE SEQUENCE [LARGE SCALE GENOMIC DNA]</scope>
    <source>
        <strain evidence="13 14">C1.15228</strain>
    </source>
</reference>
<evidence type="ECO:0000313" key="14">
    <source>
        <dbReference type="Proteomes" id="UP000253508"/>
    </source>
</evidence>
<accession>A0A367Y2T2</accession>
<keyword evidence="3" id="KW-0597">Phosphoprotein</keyword>
<keyword evidence="5" id="KW-0547">Nucleotide-binding</keyword>
<dbReference type="EMBL" id="QORO01000002">
    <property type="protein sequence ID" value="RCK60137.1"/>
    <property type="molecule type" value="Genomic_DNA"/>
</dbReference>
<evidence type="ECO:0000313" key="13">
    <source>
        <dbReference type="EMBL" id="RCK60137.1"/>
    </source>
</evidence>
<dbReference type="GO" id="GO:0000155">
    <property type="term" value="F:phosphorelay sensor kinase activity"/>
    <property type="evidence" value="ECO:0007669"/>
    <property type="project" value="InterPro"/>
</dbReference>
<evidence type="ECO:0000256" key="4">
    <source>
        <dbReference type="ARBA" id="ARBA00022679"/>
    </source>
</evidence>
<keyword evidence="6" id="KW-0418">Kinase</keyword>
<dbReference type="RefSeq" id="WP_114117750.1">
    <property type="nucleotide sequence ID" value="NZ_BMHU01000006.1"/>
</dbReference>
<proteinExistence type="predicted"/>
<feature type="transmembrane region" description="Helical" evidence="10">
    <location>
        <begin position="30"/>
        <end position="48"/>
    </location>
</feature>
<dbReference type="InterPro" id="IPR036890">
    <property type="entry name" value="HATPase_C_sf"/>
</dbReference>
<dbReference type="Pfam" id="PF07730">
    <property type="entry name" value="HisKA_3"/>
    <property type="match status" value="1"/>
</dbReference>
<dbReference type="GO" id="GO:0016020">
    <property type="term" value="C:membrane"/>
    <property type="evidence" value="ECO:0007669"/>
    <property type="project" value="InterPro"/>
</dbReference>
<feature type="transmembrane region" description="Helical" evidence="10">
    <location>
        <begin position="54"/>
        <end position="83"/>
    </location>
</feature>
<gene>
    <name evidence="13" type="ORF">DTO57_08395</name>
</gene>
<evidence type="ECO:0000259" key="11">
    <source>
        <dbReference type="Pfam" id="PF02518"/>
    </source>
</evidence>
<evidence type="ECO:0000256" key="2">
    <source>
        <dbReference type="ARBA" id="ARBA00012438"/>
    </source>
</evidence>
<evidence type="ECO:0000256" key="1">
    <source>
        <dbReference type="ARBA" id="ARBA00000085"/>
    </source>
</evidence>
<feature type="domain" description="Signal transduction histidine kinase subgroup 3 dimerisation and phosphoacceptor" evidence="12">
    <location>
        <begin position="191"/>
        <end position="256"/>
    </location>
</feature>
<comment type="catalytic activity">
    <reaction evidence="1">
        <text>ATP + protein L-histidine = ADP + protein N-phospho-L-histidine.</text>
        <dbReference type="EC" id="2.7.13.3"/>
    </reaction>
</comment>
<dbReference type="CDD" id="cd16917">
    <property type="entry name" value="HATPase_UhpB-NarQ-NarX-like"/>
    <property type="match status" value="1"/>
</dbReference>
<dbReference type="OrthoDB" id="227596at2"/>
<feature type="domain" description="Histidine kinase/HSP90-like ATPase" evidence="11">
    <location>
        <begin position="300"/>
        <end position="399"/>
    </location>
</feature>
<evidence type="ECO:0000256" key="10">
    <source>
        <dbReference type="SAM" id="Phobius"/>
    </source>
</evidence>
<keyword evidence="9" id="KW-0175">Coiled coil</keyword>
<protein>
    <recommendedName>
        <fullName evidence="2">histidine kinase</fullName>
        <ecNumber evidence="2">2.7.13.3</ecNumber>
    </recommendedName>
</protein>
<keyword evidence="14" id="KW-1185">Reference proteome</keyword>
<dbReference type="InterPro" id="IPR011712">
    <property type="entry name" value="Sig_transdc_His_kin_sub3_dim/P"/>
</dbReference>
<evidence type="ECO:0000256" key="7">
    <source>
        <dbReference type="ARBA" id="ARBA00022840"/>
    </source>
</evidence>
<evidence type="ECO:0000256" key="3">
    <source>
        <dbReference type="ARBA" id="ARBA00022553"/>
    </source>
</evidence>
<dbReference type="AlphaFoldDB" id="A0A367Y2T2"/>
<sequence>MISPRVELATYLVFAAGFGYLSVESELVTPPWAIALLCLGGVATVRLRRRDPTAALGVALILLLLSAAGGTGAEAILVGFALLGAGAIRSVRWTWTAYGFAAATGTLAALILSLRVRSGPPILGLAPRVDQTAWATDWLSLSAVFMGITLITTLAGLNIGHRRRHIASLIERAEQMRRERDQQADIARALERERIAREMHDVIAHSLSVMISLADGAKAAAPGKPEEARRVIGQVADTGRRTLGEVRRLLGQVRNGAEPQADTPLLGPEQLPELVADFATAGLPVRLEREGRLRSDTAVELTVYRIVQESLTNVLRHARQVRNVLVRIDAGDETEADEVTILVEDQSAPVQGLESRVVGTNVPGRGLLGIRERAALYDGLVEAGPRDGGGWRVFVRLRTEER</sequence>
<dbReference type="Pfam" id="PF02518">
    <property type="entry name" value="HATPase_c"/>
    <property type="match status" value="1"/>
</dbReference>
<evidence type="ECO:0000256" key="6">
    <source>
        <dbReference type="ARBA" id="ARBA00022777"/>
    </source>
</evidence>
<keyword evidence="10" id="KW-0812">Transmembrane</keyword>
<dbReference type="GO" id="GO:0046983">
    <property type="term" value="F:protein dimerization activity"/>
    <property type="evidence" value="ECO:0007669"/>
    <property type="project" value="InterPro"/>
</dbReference>
<evidence type="ECO:0000256" key="5">
    <source>
        <dbReference type="ARBA" id="ARBA00022741"/>
    </source>
</evidence>
<comment type="caution">
    <text evidence="13">The sequence shown here is derived from an EMBL/GenBank/DDBJ whole genome shotgun (WGS) entry which is preliminary data.</text>
</comment>
<dbReference type="EC" id="2.7.13.3" evidence="2"/>
<dbReference type="PANTHER" id="PTHR24421:SF10">
    <property type="entry name" value="NITRATE_NITRITE SENSOR PROTEIN NARQ"/>
    <property type="match status" value="1"/>
</dbReference>
<dbReference type="Proteomes" id="UP000253508">
    <property type="component" value="Unassembled WGS sequence"/>
</dbReference>
<keyword evidence="7" id="KW-0067">ATP-binding</keyword>
<feature type="coiled-coil region" evidence="9">
    <location>
        <begin position="166"/>
        <end position="193"/>
    </location>
</feature>
<keyword evidence="8" id="KW-0902">Two-component regulatory system</keyword>
<name>A0A367Y2T2_9MICO</name>
<dbReference type="InterPro" id="IPR003594">
    <property type="entry name" value="HATPase_dom"/>
</dbReference>
<dbReference type="Gene3D" id="1.20.5.1930">
    <property type="match status" value="1"/>
</dbReference>
<keyword evidence="10" id="KW-0472">Membrane</keyword>
<feature type="transmembrane region" description="Helical" evidence="10">
    <location>
        <begin position="138"/>
        <end position="159"/>
    </location>
</feature>
<feature type="transmembrane region" description="Helical" evidence="10">
    <location>
        <begin position="95"/>
        <end position="118"/>
    </location>
</feature>
<dbReference type="Gene3D" id="3.30.565.10">
    <property type="entry name" value="Histidine kinase-like ATPase, C-terminal domain"/>
    <property type="match status" value="1"/>
</dbReference>
<dbReference type="GO" id="GO:0005524">
    <property type="term" value="F:ATP binding"/>
    <property type="evidence" value="ECO:0007669"/>
    <property type="project" value="UniProtKB-KW"/>
</dbReference>
<dbReference type="InterPro" id="IPR050482">
    <property type="entry name" value="Sensor_HK_TwoCompSys"/>
</dbReference>